<comment type="caution">
    <text evidence="1">The sequence shown here is derived from an EMBL/GenBank/DDBJ whole genome shotgun (WGS) entry which is preliminary data.</text>
</comment>
<evidence type="ECO:0000313" key="1">
    <source>
        <dbReference type="EMBL" id="GFO14743.1"/>
    </source>
</evidence>
<dbReference type="Proteomes" id="UP000735302">
    <property type="component" value="Unassembled WGS sequence"/>
</dbReference>
<keyword evidence="2" id="KW-1185">Reference proteome</keyword>
<organism evidence="1 2">
    <name type="scientific">Plakobranchus ocellatus</name>
    <dbReference type="NCBI Taxonomy" id="259542"/>
    <lineage>
        <taxon>Eukaryota</taxon>
        <taxon>Metazoa</taxon>
        <taxon>Spiralia</taxon>
        <taxon>Lophotrochozoa</taxon>
        <taxon>Mollusca</taxon>
        <taxon>Gastropoda</taxon>
        <taxon>Heterobranchia</taxon>
        <taxon>Euthyneura</taxon>
        <taxon>Panpulmonata</taxon>
        <taxon>Sacoglossa</taxon>
        <taxon>Placobranchoidea</taxon>
        <taxon>Plakobranchidae</taxon>
        <taxon>Plakobranchus</taxon>
    </lineage>
</organism>
<dbReference type="AlphaFoldDB" id="A0AAV4B7H1"/>
<name>A0AAV4B7H1_9GAST</name>
<gene>
    <name evidence="1" type="ORF">PoB_004124800</name>
</gene>
<accession>A0AAV4B7H1</accession>
<reference evidence="1 2" key="1">
    <citation type="journal article" date="2021" name="Elife">
        <title>Chloroplast acquisition without the gene transfer in kleptoplastic sea slugs, Plakobranchus ocellatus.</title>
        <authorList>
            <person name="Maeda T."/>
            <person name="Takahashi S."/>
            <person name="Yoshida T."/>
            <person name="Shimamura S."/>
            <person name="Takaki Y."/>
            <person name="Nagai Y."/>
            <person name="Toyoda A."/>
            <person name="Suzuki Y."/>
            <person name="Arimoto A."/>
            <person name="Ishii H."/>
            <person name="Satoh N."/>
            <person name="Nishiyama T."/>
            <person name="Hasebe M."/>
            <person name="Maruyama T."/>
            <person name="Minagawa J."/>
            <person name="Obokata J."/>
            <person name="Shigenobu S."/>
        </authorList>
    </citation>
    <scope>NUCLEOTIDE SEQUENCE [LARGE SCALE GENOMIC DNA]</scope>
</reference>
<protein>
    <submittedName>
        <fullName evidence="1">Uncharacterized protein</fullName>
    </submittedName>
</protein>
<sequence>MRVVCRAIKPLGIVVWAKARLATLSSPVLPPELDDPPFGRIHGFVKTSRRLERRNNGKKDDQVLWKVPKKMDITEK</sequence>
<proteinExistence type="predicted"/>
<evidence type="ECO:0000313" key="2">
    <source>
        <dbReference type="Proteomes" id="UP000735302"/>
    </source>
</evidence>
<dbReference type="EMBL" id="BLXT01004580">
    <property type="protein sequence ID" value="GFO14743.1"/>
    <property type="molecule type" value="Genomic_DNA"/>
</dbReference>